<accession>A0A0F5VEZ6</accession>
<dbReference type="OrthoDB" id="9801400at2"/>
<dbReference type="Pfam" id="PF02627">
    <property type="entry name" value="CMD"/>
    <property type="match status" value="1"/>
</dbReference>
<keyword evidence="3" id="KW-1185">Reference proteome</keyword>
<evidence type="ECO:0000259" key="1">
    <source>
        <dbReference type="Pfam" id="PF02627"/>
    </source>
</evidence>
<dbReference type="InterPro" id="IPR003779">
    <property type="entry name" value="CMD-like"/>
</dbReference>
<dbReference type="AlphaFoldDB" id="A0A0F5VEZ6"/>
<dbReference type="InterPro" id="IPR029032">
    <property type="entry name" value="AhpD-like"/>
</dbReference>
<proteinExistence type="predicted"/>
<evidence type="ECO:0000313" key="3">
    <source>
        <dbReference type="Proteomes" id="UP000033633"/>
    </source>
</evidence>
<organism evidence="2 3">
    <name type="scientific">Photobacterium halotolerans</name>
    <dbReference type="NCBI Taxonomy" id="265726"/>
    <lineage>
        <taxon>Bacteria</taxon>
        <taxon>Pseudomonadati</taxon>
        <taxon>Pseudomonadota</taxon>
        <taxon>Gammaproteobacteria</taxon>
        <taxon>Vibrionales</taxon>
        <taxon>Vibrionaceae</taxon>
        <taxon>Photobacterium</taxon>
    </lineage>
</organism>
<dbReference type="Proteomes" id="UP000033633">
    <property type="component" value="Unassembled WGS sequence"/>
</dbReference>
<sequence length="133" mass="14462">MMDSKRYQAGLARLNELDPNAAQHLKETFQAICPELADLIISFPFGEVLSREGLDFQTRELATISALTAMGNCQPQLASHIKGALHIGCQPQQIVEVILQTAVYAGFPAAINGMTIAKRVFQESGIIDTDSDD</sequence>
<name>A0A0F5VEZ6_9GAMM</name>
<dbReference type="Gene3D" id="1.20.1290.10">
    <property type="entry name" value="AhpD-like"/>
    <property type="match status" value="1"/>
</dbReference>
<gene>
    <name evidence="2" type="ORF">KY46_06960</name>
</gene>
<dbReference type="STRING" id="265726.KY46_06960"/>
<comment type="caution">
    <text evidence="2">The sequence shown here is derived from an EMBL/GenBank/DDBJ whole genome shotgun (WGS) entry which is preliminary data.</text>
</comment>
<feature type="domain" description="Carboxymuconolactone decarboxylase-like" evidence="1">
    <location>
        <begin position="34"/>
        <end position="118"/>
    </location>
</feature>
<dbReference type="SUPFAM" id="SSF69118">
    <property type="entry name" value="AhpD-like"/>
    <property type="match status" value="1"/>
</dbReference>
<dbReference type="PANTHER" id="PTHR33570:SF10">
    <property type="entry name" value="GAMMA-CARBOXYMUCONOLACTONE DECARBOXYLASE"/>
    <property type="match status" value="1"/>
</dbReference>
<dbReference type="PATRIC" id="fig|265726.11.peg.3447"/>
<dbReference type="EMBL" id="JWYV01000004">
    <property type="protein sequence ID" value="KKD00387.1"/>
    <property type="molecule type" value="Genomic_DNA"/>
</dbReference>
<protein>
    <submittedName>
        <fullName evidence="2">4-carboxymuconolactone decarboxylase</fullName>
    </submittedName>
</protein>
<dbReference type="GO" id="GO:0051920">
    <property type="term" value="F:peroxiredoxin activity"/>
    <property type="evidence" value="ECO:0007669"/>
    <property type="project" value="InterPro"/>
</dbReference>
<reference evidence="2 3" key="1">
    <citation type="submission" date="2014-12" db="EMBL/GenBank/DDBJ databases">
        <title>Mercury Reductase activity and rhizosphere competence traits in the genome of root associated Photobacterium halotolerans MELD1.</title>
        <authorList>
            <person name="Mathew D.C."/>
            <person name="Huang C.-C."/>
        </authorList>
    </citation>
    <scope>NUCLEOTIDE SEQUENCE [LARGE SCALE GENOMIC DNA]</scope>
    <source>
        <strain evidence="2 3">MELD1</strain>
    </source>
</reference>
<dbReference type="InterPro" id="IPR052512">
    <property type="entry name" value="4CMD/NDH-1_regulator"/>
</dbReference>
<dbReference type="PANTHER" id="PTHR33570">
    <property type="entry name" value="4-CARBOXYMUCONOLACTONE DECARBOXYLASE FAMILY PROTEIN"/>
    <property type="match status" value="1"/>
</dbReference>
<evidence type="ECO:0000313" key="2">
    <source>
        <dbReference type="EMBL" id="KKD00387.1"/>
    </source>
</evidence>